<gene>
    <name evidence="11" type="ORF">R9X50_00118700</name>
</gene>
<dbReference type="Proteomes" id="UP001303373">
    <property type="component" value="Chromosome 2"/>
</dbReference>
<feature type="compositionally biased region" description="Polar residues" evidence="10">
    <location>
        <begin position="148"/>
        <end position="159"/>
    </location>
</feature>
<keyword evidence="6" id="KW-0805">Transcription regulation</keyword>
<evidence type="ECO:0000256" key="4">
    <source>
        <dbReference type="ARBA" id="ARBA00022490"/>
    </source>
</evidence>
<dbReference type="AlphaFoldDB" id="A0AAQ3LZA6"/>
<organism evidence="11 12">
    <name type="scientific">Acrodontium crateriforme</name>
    <dbReference type="NCBI Taxonomy" id="150365"/>
    <lineage>
        <taxon>Eukaryota</taxon>
        <taxon>Fungi</taxon>
        <taxon>Dikarya</taxon>
        <taxon>Ascomycota</taxon>
        <taxon>Pezizomycotina</taxon>
        <taxon>Dothideomycetes</taxon>
        <taxon>Dothideomycetidae</taxon>
        <taxon>Mycosphaerellales</taxon>
        <taxon>Teratosphaeriaceae</taxon>
        <taxon>Acrodontium</taxon>
    </lineage>
</organism>
<evidence type="ECO:0000256" key="2">
    <source>
        <dbReference type="ARBA" id="ARBA00004496"/>
    </source>
</evidence>
<keyword evidence="4" id="KW-0963">Cytoplasm</keyword>
<comment type="subcellular location">
    <subcellularLocation>
        <location evidence="2">Cytoplasm</location>
    </subcellularLocation>
    <subcellularLocation>
        <location evidence="1">Nucleus</location>
    </subcellularLocation>
</comment>
<evidence type="ECO:0000256" key="3">
    <source>
        <dbReference type="ARBA" id="ARBA00006922"/>
    </source>
</evidence>
<feature type="region of interest" description="Disordered" evidence="10">
    <location>
        <begin position="1"/>
        <end position="59"/>
    </location>
</feature>
<accession>A0AAQ3LZA6</accession>
<evidence type="ECO:0000256" key="9">
    <source>
        <dbReference type="SAM" id="Coils"/>
    </source>
</evidence>
<keyword evidence="8" id="KW-0539">Nucleus</keyword>
<evidence type="ECO:0000256" key="6">
    <source>
        <dbReference type="ARBA" id="ARBA00023015"/>
    </source>
</evidence>
<feature type="region of interest" description="Disordered" evidence="10">
    <location>
        <begin position="269"/>
        <end position="304"/>
    </location>
</feature>
<dbReference type="EMBL" id="CP138581">
    <property type="protein sequence ID" value="WPG98397.1"/>
    <property type="molecule type" value="Genomic_DNA"/>
</dbReference>
<evidence type="ECO:0000256" key="7">
    <source>
        <dbReference type="ARBA" id="ARBA00023163"/>
    </source>
</evidence>
<sequence length="335" mass="36499">MASPMISIANDENAIDSPANVKPATDHKHSQASPRRVLGAVSPNVRNGWHNKPMAGSPLKRSFTAMAEDGAGFTYLKKRRVSASKPEVRQIGMATEQTRTISVTEDQMDAKSTLDETTSISMPTIEQPMPSPTEPNTPSSDGEDDNSRSSGKSFSSLINYNPSSQGVNLLLRPTTRAEMLKLRLRVAMYKVRTNQVEIPFADLHVKGSSLKSATSRAVEAAVAALREEARQTEAAAKDQNTSYPKLLPAPSLKPTAYSSRMIYEPVMRSSPPIIESPDDEELQDSDSTPRPHQRQKNVMSPKVVRKLSRFDEGDVSSSVVKGRVAEGLLGLRNAA</sequence>
<keyword evidence="7" id="KW-0804">Transcription</keyword>
<feature type="coiled-coil region" evidence="9">
    <location>
        <begin position="215"/>
        <end position="242"/>
    </location>
</feature>
<dbReference type="Pfam" id="PF08528">
    <property type="entry name" value="Whi5"/>
    <property type="match status" value="1"/>
</dbReference>
<keyword evidence="9" id="KW-0175">Coiled coil</keyword>
<protein>
    <submittedName>
        <fullName evidence="11">Uncharacterized protein</fullName>
    </submittedName>
</protein>
<name>A0AAQ3LZA6_9PEZI</name>
<dbReference type="InterPro" id="IPR013734">
    <property type="entry name" value="TF_Nrm1/Whi5"/>
</dbReference>
<keyword evidence="12" id="KW-1185">Reference proteome</keyword>
<reference evidence="11 12" key="1">
    <citation type="submission" date="2023-11" db="EMBL/GenBank/DDBJ databases">
        <title>An acidophilic fungus is an integral part of prey digestion in a carnivorous sundew plant.</title>
        <authorList>
            <person name="Tsai I.J."/>
        </authorList>
    </citation>
    <scope>NUCLEOTIDE SEQUENCE [LARGE SCALE GENOMIC DNA]</scope>
    <source>
        <strain evidence="11">169a</strain>
    </source>
</reference>
<feature type="region of interest" description="Disordered" evidence="10">
    <location>
        <begin position="104"/>
        <end position="159"/>
    </location>
</feature>
<comment type="similarity">
    <text evidence="3">Belongs to the WHI5/NRM1 family.</text>
</comment>
<feature type="compositionally biased region" description="Polar residues" evidence="10">
    <location>
        <begin position="115"/>
        <end position="124"/>
    </location>
</feature>
<dbReference type="GO" id="GO:0005634">
    <property type="term" value="C:nucleus"/>
    <property type="evidence" value="ECO:0007669"/>
    <property type="project" value="UniProtKB-SubCell"/>
</dbReference>
<dbReference type="GO" id="GO:0005737">
    <property type="term" value="C:cytoplasm"/>
    <property type="evidence" value="ECO:0007669"/>
    <property type="project" value="UniProtKB-SubCell"/>
</dbReference>
<evidence type="ECO:0000313" key="12">
    <source>
        <dbReference type="Proteomes" id="UP001303373"/>
    </source>
</evidence>
<evidence type="ECO:0000256" key="10">
    <source>
        <dbReference type="SAM" id="MobiDB-lite"/>
    </source>
</evidence>
<evidence type="ECO:0000313" key="11">
    <source>
        <dbReference type="EMBL" id="WPG98397.1"/>
    </source>
</evidence>
<evidence type="ECO:0000256" key="1">
    <source>
        <dbReference type="ARBA" id="ARBA00004123"/>
    </source>
</evidence>
<proteinExistence type="inferred from homology"/>
<keyword evidence="5" id="KW-0678">Repressor</keyword>
<evidence type="ECO:0000256" key="8">
    <source>
        <dbReference type="ARBA" id="ARBA00023242"/>
    </source>
</evidence>
<evidence type="ECO:0000256" key="5">
    <source>
        <dbReference type="ARBA" id="ARBA00022491"/>
    </source>
</evidence>